<evidence type="ECO:0000256" key="1">
    <source>
        <dbReference type="ARBA" id="ARBA00011063"/>
    </source>
</evidence>
<evidence type="ECO:0000313" key="7">
    <source>
        <dbReference type="Proteomes" id="UP001237780"/>
    </source>
</evidence>
<dbReference type="EC" id="3.1.3.48" evidence="2"/>
<comment type="similarity">
    <text evidence="1">Belongs to the low molecular weight phosphotyrosine protein phosphatase family.</text>
</comment>
<dbReference type="PRINTS" id="PR00719">
    <property type="entry name" value="LMWPTPASE"/>
</dbReference>
<dbReference type="InterPro" id="IPR036196">
    <property type="entry name" value="Ptyr_pPase_sf"/>
</dbReference>
<organism evidence="6 7">
    <name type="scientific">Phyllobacterium ifriqiyense</name>
    <dbReference type="NCBI Taxonomy" id="314238"/>
    <lineage>
        <taxon>Bacteria</taxon>
        <taxon>Pseudomonadati</taxon>
        <taxon>Pseudomonadota</taxon>
        <taxon>Alphaproteobacteria</taxon>
        <taxon>Hyphomicrobiales</taxon>
        <taxon>Phyllobacteriaceae</taxon>
        <taxon>Phyllobacterium</taxon>
    </lineage>
</organism>
<evidence type="ECO:0000256" key="4">
    <source>
        <dbReference type="ARBA" id="ARBA00022912"/>
    </source>
</evidence>
<evidence type="ECO:0000256" key="3">
    <source>
        <dbReference type="ARBA" id="ARBA00022801"/>
    </source>
</evidence>
<dbReference type="PANTHER" id="PTHR11717:SF7">
    <property type="entry name" value="LOW MOLECULAR WEIGHT PHOSPHOTYROSINE PROTEIN PHOSPHATASE"/>
    <property type="match status" value="1"/>
</dbReference>
<reference evidence="6 7" key="1">
    <citation type="submission" date="2023-07" db="EMBL/GenBank/DDBJ databases">
        <title>Comparative genomics of wheat-associated soil bacteria to identify genetic determinants of phenazine resistance.</title>
        <authorList>
            <person name="Mouncey N."/>
        </authorList>
    </citation>
    <scope>NUCLEOTIDE SEQUENCE [LARGE SCALE GENOMIC DNA]</scope>
    <source>
        <strain evidence="6 7">W4I11</strain>
    </source>
</reference>
<dbReference type="InterPro" id="IPR050438">
    <property type="entry name" value="LMW_PTPase"/>
</dbReference>
<dbReference type="RefSeq" id="WP_115054470.1">
    <property type="nucleotide sequence ID" value="NZ_JAUSZT010000003.1"/>
</dbReference>
<keyword evidence="3 6" id="KW-0378">Hydrolase</keyword>
<dbReference type="InterPro" id="IPR023485">
    <property type="entry name" value="Ptyr_pPase"/>
</dbReference>
<dbReference type="SMART" id="SM00226">
    <property type="entry name" value="LMWPc"/>
    <property type="match status" value="1"/>
</dbReference>
<dbReference type="SUPFAM" id="SSF52788">
    <property type="entry name" value="Phosphotyrosine protein phosphatases I"/>
    <property type="match status" value="1"/>
</dbReference>
<dbReference type="PANTHER" id="PTHR11717">
    <property type="entry name" value="LOW MOLECULAR WEIGHT PROTEIN TYROSINE PHOSPHATASE"/>
    <property type="match status" value="1"/>
</dbReference>
<proteinExistence type="inferred from homology"/>
<gene>
    <name evidence="6" type="ORF">QFZ34_002623</name>
</gene>
<keyword evidence="4" id="KW-0904">Protein phosphatase</keyword>
<name>A0ABU0S9M3_9HYPH</name>
<evidence type="ECO:0000259" key="5">
    <source>
        <dbReference type="SMART" id="SM00226"/>
    </source>
</evidence>
<dbReference type="Proteomes" id="UP001237780">
    <property type="component" value="Unassembled WGS sequence"/>
</dbReference>
<comment type="caution">
    <text evidence="6">The sequence shown here is derived from an EMBL/GenBank/DDBJ whole genome shotgun (WGS) entry which is preliminary data.</text>
</comment>
<dbReference type="Pfam" id="PF01451">
    <property type="entry name" value="LMWPc"/>
    <property type="match status" value="1"/>
</dbReference>
<protein>
    <recommendedName>
        <fullName evidence="2">protein-tyrosine-phosphatase</fullName>
        <ecNumber evidence="2">3.1.3.48</ecNumber>
    </recommendedName>
</protein>
<dbReference type="Gene3D" id="3.40.50.2300">
    <property type="match status" value="1"/>
</dbReference>
<keyword evidence="7" id="KW-1185">Reference proteome</keyword>
<evidence type="ECO:0000256" key="2">
    <source>
        <dbReference type="ARBA" id="ARBA00013064"/>
    </source>
</evidence>
<accession>A0ABU0S9M3</accession>
<dbReference type="CDD" id="cd16343">
    <property type="entry name" value="LMWPTP"/>
    <property type="match status" value="1"/>
</dbReference>
<sequence length="156" mass="16891">MKTLPLRSVLFVCLGNICRSPLAEGVFRAVLEAEGKAGGALIDSAGTNGYHTGEAPDARSIKIARRYGIDISNQQCRQLVADDFHRFDLIVGMDRMNMAAIEKRRPAGASAQTGLFYGVALGDAKQIPDPYYGTDSDFEAIYRMILAASKGLSARF</sequence>
<dbReference type="InterPro" id="IPR017867">
    <property type="entry name" value="Tyr_phospatase_low_mol_wt"/>
</dbReference>
<dbReference type="GO" id="GO:0004725">
    <property type="term" value="F:protein tyrosine phosphatase activity"/>
    <property type="evidence" value="ECO:0007669"/>
    <property type="project" value="UniProtKB-EC"/>
</dbReference>
<evidence type="ECO:0000313" key="6">
    <source>
        <dbReference type="EMBL" id="MDQ0997441.1"/>
    </source>
</evidence>
<dbReference type="EMBL" id="JAUSZT010000003">
    <property type="protein sequence ID" value="MDQ0997441.1"/>
    <property type="molecule type" value="Genomic_DNA"/>
</dbReference>
<feature type="domain" description="Phosphotyrosine protein phosphatase I" evidence="5">
    <location>
        <begin position="7"/>
        <end position="155"/>
    </location>
</feature>